<feature type="transmembrane region" description="Helical" evidence="5">
    <location>
        <begin position="234"/>
        <end position="252"/>
    </location>
</feature>
<feature type="transmembrane region" description="Helical" evidence="5">
    <location>
        <begin position="56"/>
        <end position="79"/>
    </location>
</feature>
<reference evidence="7 8" key="1">
    <citation type="submission" date="2019-07" db="EMBL/GenBank/DDBJ databases">
        <title>Microlunatus dokdonensis sp. nov. isolated from the rhizospheric soil of the wild plant Elymus tsukushiensis.</title>
        <authorList>
            <person name="Ghim S.-Y."/>
            <person name="Hwang Y.-J."/>
            <person name="Son J.-S."/>
            <person name="Shin J.-H."/>
        </authorList>
    </citation>
    <scope>NUCLEOTIDE SEQUENCE [LARGE SCALE GENOMIC DNA]</scope>
    <source>
        <strain evidence="7 8">KUDC0627</strain>
    </source>
</reference>
<dbReference type="Proteomes" id="UP000319263">
    <property type="component" value="Chromosome"/>
</dbReference>
<dbReference type="GO" id="GO:0140359">
    <property type="term" value="F:ABC-type transporter activity"/>
    <property type="evidence" value="ECO:0007669"/>
    <property type="project" value="InterPro"/>
</dbReference>
<evidence type="ECO:0000313" key="8">
    <source>
        <dbReference type="Proteomes" id="UP000319263"/>
    </source>
</evidence>
<keyword evidence="3 5" id="KW-1133">Transmembrane helix</keyword>
<evidence type="ECO:0000259" key="6">
    <source>
        <dbReference type="Pfam" id="PF12698"/>
    </source>
</evidence>
<comment type="subcellular location">
    <subcellularLocation>
        <location evidence="1">Membrane</location>
        <topology evidence="1">Multi-pass membrane protein</topology>
    </subcellularLocation>
</comment>
<feature type="transmembrane region" description="Helical" evidence="5">
    <location>
        <begin position="100"/>
        <end position="126"/>
    </location>
</feature>
<protein>
    <submittedName>
        <fullName evidence="7">ABC transporter permease</fullName>
    </submittedName>
</protein>
<feature type="transmembrane region" description="Helical" evidence="5">
    <location>
        <begin position="21"/>
        <end position="44"/>
    </location>
</feature>
<feature type="domain" description="ABC-2 type transporter transmembrane" evidence="6">
    <location>
        <begin position="57"/>
        <end position="246"/>
    </location>
</feature>
<keyword evidence="8" id="KW-1185">Reference proteome</keyword>
<dbReference type="AlphaFoldDB" id="A0A516Q2Z2"/>
<dbReference type="PANTHER" id="PTHR43027:SF1">
    <property type="entry name" value="DOXORUBICIN RESISTANCE ABC TRANSPORTER PERMEASE PROTEIN DRRC-RELATED"/>
    <property type="match status" value="1"/>
</dbReference>
<feature type="transmembrane region" description="Helical" evidence="5">
    <location>
        <begin position="138"/>
        <end position="160"/>
    </location>
</feature>
<accession>A0A516Q2Z2</accession>
<dbReference type="InterPro" id="IPR013525">
    <property type="entry name" value="ABC2_TM"/>
</dbReference>
<dbReference type="OrthoDB" id="9786643at2"/>
<evidence type="ECO:0000313" key="7">
    <source>
        <dbReference type="EMBL" id="QDP97797.1"/>
    </source>
</evidence>
<dbReference type="EMBL" id="CP041692">
    <property type="protein sequence ID" value="QDP97797.1"/>
    <property type="molecule type" value="Genomic_DNA"/>
</dbReference>
<evidence type="ECO:0000256" key="5">
    <source>
        <dbReference type="SAM" id="Phobius"/>
    </source>
</evidence>
<proteinExistence type="predicted"/>
<organism evidence="7 8">
    <name type="scientific">Microlunatus elymi</name>
    <dbReference type="NCBI Taxonomy" id="2596828"/>
    <lineage>
        <taxon>Bacteria</taxon>
        <taxon>Bacillati</taxon>
        <taxon>Actinomycetota</taxon>
        <taxon>Actinomycetes</taxon>
        <taxon>Propionibacteriales</taxon>
        <taxon>Propionibacteriaceae</taxon>
        <taxon>Microlunatus</taxon>
    </lineage>
</organism>
<evidence type="ECO:0000256" key="3">
    <source>
        <dbReference type="ARBA" id="ARBA00022989"/>
    </source>
</evidence>
<evidence type="ECO:0000256" key="2">
    <source>
        <dbReference type="ARBA" id="ARBA00022692"/>
    </source>
</evidence>
<dbReference type="GO" id="GO:0016020">
    <property type="term" value="C:membrane"/>
    <property type="evidence" value="ECO:0007669"/>
    <property type="project" value="UniProtKB-SubCell"/>
</dbReference>
<keyword evidence="2 5" id="KW-0812">Transmembrane</keyword>
<dbReference type="Pfam" id="PF12698">
    <property type="entry name" value="ABC2_membrane_3"/>
    <property type="match status" value="1"/>
</dbReference>
<evidence type="ECO:0000256" key="1">
    <source>
        <dbReference type="ARBA" id="ARBA00004141"/>
    </source>
</evidence>
<keyword evidence="4 5" id="KW-0472">Membrane</keyword>
<evidence type="ECO:0000256" key="4">
    <source>
        <dbReference type="ARBA" id="ARBA00023136"/>
    </source>
</evidence>
<dbReference type="PANTHER" id="PTHR43027">
    <property type="entry name" value="DOXORUBICIN RESISTANCE ABC TRANSPORTER PERMEASE PROTEIN DRRC-RELATED"/>
    <property type="match status" value="1"/>
</dbReference>
<sequence>MTTIAARSGIRAGLIELRQSFTGTALIGQLFWPVATLVTIWLLRRLQVAGTGLGPLILPSTVGMFVALGMLLTAQQLAADREDGTLLRAKATPNGIRGYLIGKFANVSATVLAYLIILLLPGALIIGGLSITPSRLLTLSWVLALGLIATQAIGAVLGALVQSSRSAGILSLPLIGLIAISGIFYPITALPAWIQTIGQIFPVYWLGLGMRSALLPGAANAIEIGSTWRHLQTAAVLGAWTVAGLAIAPIVLRRMARKESGSRVAQQRERLQGRVG</sequence>
<name>A0A516Q2Z2_9ACTN</name>
<feature type="transmembrane region" description="Helical" evidence="5">
    <location>
        <begin position="172"/>
        <end position="194"/>
    </location>
</feature>
<dbReference type="RefSeq" id="WP_143987751.1">
    <property type="nucleotide sequence ID" value="NZ_CP041692.1"/>
</dbReference>
<dbReference type="InterPro" id="IPR052902">
    <property type="entry name" value="ABC-2_transporter"/>
</dbReference>
<dbReference type="KEGG" id="mik:FOE78_19465"/>
<gene>
    <name evidence="7" type="ORF">FOE78_19465</name>
</gene>